<dbReference type="CDD" id="cd03022">
    <property type="entry name" value="DsbA_HCCA_Iso"/>
    <property type="match status" value="1"/>
</dbReference>
<reference evidence="4 5" key="1">
    <citation type="submission" date="2020-08" db="EMBL/GenBank/DDBJ databases">
        <title>Oceanospirillum sp. nov. isolated from marine sediment.</title>
        <authorList>
            <person name="Ji X."/>
        </authorList>
    </citation>
    <scope>NUCLEOTIDE SEQUENCE [LARGE SCALE GENOMIC DNA]</scope>
    <source>
        <strain evidence="4 5">D5</strain>
    </source>
</reference>
<dbReference type="GO" id="GO:0018845">
    <property type="term" value="F:2-hydroxychromene-2-carboxylate isomerase activity"/>
    <property type="evidence" value="ECO:0007669"/>
    <property type="project" value="UniProtKB-UniRule"/>
</dbReference>
<dbReference type="AlphaFoldDB" id="A0A839ITK3"/>
<evidence type="ECO:0000259" key="3">
    <source>
        <dbReference type="Pfam" id="PF01323"/>
    </source>
</evidence>
<protein>
    <recommendedName>
        <fullName evidence="1">2-hydroxychromene-2-carboxylate isomerase</fullName>
        <ecNumber evidence="1">5.99.1.4</ecNumber>
    </recommendedName>
</protein>
<dbReference type="PANTHER" id="PTHR42943">
    <property type="entry name" value="GLUTATHIONE S-TRANSFERASE KAPPA"/>
    <property type="match status" value="1"/>
</dbReference>
<evidence type="ECO:0000256" key="2">
    <source>
        <dbReference type="PIRSR" id="PIRSR006386-1"/>
    </source>
</evidence>
<dbReference type="Gene3D" id="3.40.30.10">
    <property type="entry name" value="Glutaredoxin"/>
    <property type="match status" value="1"/>
</dbReference>
<dbReference type="RefSeq" id="WP_182809787.1">
    <property type="nucleotide sequence ID" value="NZ_JACJFM010000022.1"/>
</dbReference>
<dbReference type="EC" id="5.99.1.4" evidence="1"/>
<dbReference type="GO" id="GO:0004364">
    <property type="term" value="F:glutathione transferase activity"/>
    <property type="evidence" value="ECO:0007669"/>
    <property type="project" value="TreeGrafter"/>
</dbReference>
<feature type="domain" description="DSBA-like thioredoxin" evidence="3">
    <location>
        <begin position="5"/>
        <end position="196"/>
    </location>
</feature>
<gene>
    <name evidence="4" type="ORF">H4O21_15495</name>
</gene>
<dbReference type="Proteomes" id="UP000565262">
    <property type="component" value="Unassembled WGS sequence"/>
</dbReference>
<organism evidence="4 5">
    <name type="scientific">Oceanospirillum sediminis</name>
    <dbReference type="NCBI Taxonomy" id="2760088"/>
    <lineage>
        <taxon>Bacteria</taxon>
        <taxon>Pseudomonadati</taxon>
        <taxon>Pseudomonadota</taxon>
        <taxon>Gammaproteobacteria</taxon>
        <taxon>Oceanospirillales</taxon>
        <taxon>Oceanospirillaceae</taxon>
        <taxon>Oceanospirillum</taxon>
    </lineage>
</organism>
<feature type="active site" description="Nucleophile" evidence="2">
    <location>
        <position position="13"/>
    </location>
</feature>
<comment type="similarity">
    <text evidence="1">Belongs to the GST superfamily. NadH family.</text>
</comment>
<dbReference type="PIRSF" id="PIRSF006386">
    <property type="entry name" value="HCCAis_GSTk"/>
    <property type="match status" value="1"/>
</dbReference>
<evidence type="ECO:0000256" key="1">
    <source>
        <dbReference type="PIRNR" id="PIRNR006386"/>
    </source>
</evidence>
<keyword evidence="5" id="KW-1185">Reference proteome</keyword>
<comment type="catalytic activity">
    <reaction evidence="1">
        <text>2-hydroxychromene-2-carboxylate = (3E)-4-(2-hydroxyphenyl)-2-oxobut-3-enoate</text>
        <dbReference type="Rhea" id="RHEA:27401"/>
        <dbReference type="ChEBI" id="CHEBI:59350"/>
        <dbReference type="ChEBI" id="CHEBI:59353"/>
        <dbReference type="EC" id="5.99.1.4"/>
    </reaction>
</comment>
<dbReference type="InterPro" id="IPR001853">
    <property type="entry name" value="DSBA-like_thioredoxin_dom"/>
</dbReference>
<comment type="caution">
    <text evidence="4">The sequence shown here is derived from an EMBL/GenBank/DDBJ whole genome shotgun (WGS) entry which is preliminary data.</text>
</comment>
<dbReference type="Pfam" id="PF01323">
    <property type="entry name" value="DSBA"/>
    <property type="match status" value="1"/>
</dbReference>
<dbReference type="GO" id="GO:1901170">
    <property type="term" value="P:naphthalene catabolic process"/>
    <property type="evidence" value="ECO:0007669"/>
    <property type="project" value="InterPro"/>
</dbReference>
<dbReference type="GO" id="GO:0004602">
    <property type="term" value="F:glutathione peroxidase activity"/>
    <property type="evidence" value="ECO:0007669"/>
    <property type="project" value="TreeGrafter"/>
</dbReference>
<evidence type="ECO:0000313" key="5">
    <source>
        <dbReference type="Proteomes" id="UP000565262"/>
    </source>
</evidence>
<dbReference type="InterPro" id="IPR051924">
    <property type="entry name" value="GST_Kappa/NadH"/>
</dbReference>
<accession>A0A839ITK3</accession>
<evidence type="ECO:0000313" key="4">
    <source>
        <dbReference type="EMBL" id="MBB1488010.1"/>
    </source>
</evidence>
<dbReference type="InterPro" id="IPR044087">
    <property type="entry name" value="NahD-like"/>
</dbReference>
<dbReference type="GO" id="GO:0006749">
    <property type="term" value="P:glutathione metabolic process"/>
    <property type="evidence" value="ECO:0007669"/>
    <property type="project" value="TreeGrafter"/>
</dbReference>
<dbReference type="InterPro" id="IPR014440">
    <property type="entry name" value="HCCAis_GSTk"/>
</dbReference>
<dbReference type="SUPFAM" id="SSF52833">
    <property type="entry name" value="Thioredoxin-like"/>
    <property type="match status" value="1"/>
</dbReference>
<proteinExistence type="inferred from homology"/>
<keyword evidence="1 4" id="KW-0413">Isomerase</keyword>
<name>A0A839ITK3_9GAMM</name>
<dbReference type="PANTHER" id="PTHR42943:SF13">
    <property type="entry name" value="GLUTATHIONE S-TRANSFERASE KAPPA-RELATED"/>
    <property type="match status" value="1"/>
</dbReference>
<dbReference type="EMBL" id="JACJFM010000022">
    <property type="protein sequence ID" value="MBB1488010.1"/>
    <property type="molecule type" value="Genomic_DNA"/>
</dbReference>
<dbReference type="InterPro" id="IPR036249">
    <property type="entry name" value="Thioredoxin-like_sf"/>
</dbReference>
<sequence>MSQRIDYYFTSLSPFTYLGHRKLLNMAEEADAEVCFKPVRLGLVFAQSGAKPLSERPVARQKYRLLELERWAKKRELPINLHPAFFPIDPGLADCCTIALQESGHNAGAFVALVLAACWAEEKNIADEAVLSELLSSLSFDAQEVLQQARSAGVQAIYDKNTEDANEQGVLGAPAYLLNGEQFWGQDRLELLEGSLKG</sequence>